<comment type="caution">
    <text evidence="9">The sequence shown here is derived from an EMBL/GenBank/DDBJ whole genome shotgun (WGS) entry which is preliminary data.</text>
</comment>
<feature type="transmembrane region" description="Helical" evidence="8">
    <location>
        <begin position="189"/>
        <end position="209"/>
    </location>
</feature>
<gene>
    <name evidence="9" type="ORF">ACFPCZ_20515</name>
</gene>
<feature type="transmembrane region" description="Helical" evidence="8">
    <location>
        <begin position="163"/>
        <end position="182"/>
    </location>
</feature>
<keyword evidence="6 8" id="KW-1133">Transmembrane helix</keyword>
<comment type="similarity">
    <text evidence="2 8">Belongs to the 4-toluene sulfonate uptake permease (TSUP) (TC 2.A.102) family.</text>
</comment>
<proteinExistence type="inferred from homology"/>
<keyword evidence="10" id="KW-1185">Reference proteome</keyword>
<evidence type="ECO:0000256" key="1">
    <source>
        <dbReference type="ARBA" id="ARBA00004651"/>
    </source>
</evidence>
<evidence type="ECO:0000256" key="6">
    <source>
        <dbReference type="ARBA" id="ARBA00022989"/>
    </source>
</evidence>
<dbReference type="Proteomes" id="UP001595858">
    <property type="component" value="Unassembled WGS sequence"/>
</dbReference>
<keyword evidence="5 8" id="KW-0812">Transmembrane</keyword>
<protein>
    <recommendedName>
        <fullName evidence="8">Probable membrane transporter protein</fullName>
    </recommendedName>
</protein>
<evidence type="ECO:0000313" key="10">
    <source>
        <dbReference type="Proteomes" id="UP001595858"/>
    </source>
</evidence>
<feature type="transmembrane region" description="Helical" evidence="8">
    <location>
        <begin position="221"/>
        <end position="239"/>
    </location>
</feature>
<reference evidence="10" key="1">
    <citation type="journal article" date="2019" name="Int. J. Syst. Evol. Microbiol.">
        <title>The Global Catalogue of Microorganisms (GCM) 10K type strain sequencing project: providing services to taxonomists for standard genome sequencing and annotation.</title>
        <authorList>
            <consortium name="The Broad Institute Genomics Platform"/>
            <consortium name="The Broad Institute Genome Sequencing Center for Infectious Disease"/>
            <person name="Wu L."/>
            <person name="Ma J."/>
        </authorList>
    </citation>
    <scope>NUCLEOTIDE SEQUENCE [LARGE SCALE GENOMIC DNA]</scope>
    <source>
        <strain evidence="10">CGMCC 4.7304</strain>
    </source>
</reference>
<dbReference type="InterPro" id="IPR002781">
    <property type="entry name" value="TM_pro_TauE-like"/>
</dbReference>
<dbReference type="PANTHER" id="PTHR30269:SF37">
    <property type="entry name" value="MEMBRANE TRANSPORTER PROTEIN"/>
    <property type="match status" value="1"/>
</dbReference>
<dbReference type="PANTHER" id="PTHR30269">
    <property type="entry name" value="TRANSMEMBRANE PROTEIN YFCA"/>
    <property type="match status" value="1"/>
</dbReference>
<sequence length="240" mass="24453">MPELSFLLVAGTAVLLGAVVQSSVGLGLGLLAAPVVALLEPSLMPGAMLIATCVLPAFTVAVEWRGIDRHGLFWAVVGRTPGSLAGVWLVATADPEVIAGGVGAMVLVAVALSVREVRVRIRRRSLLAAGLVSGFTGTATSIGGPPVALLYQHESASRIRGTLGAYFLVSALMSLGMLAAGGELHADEAAAGLWLMPFVVVGFLVGRPLCRVVDAGRMRTALLAVVTVSGAVLLVQSVLG</sequence>
<comment type="subcellular location">
    <subcellularLocation>
        <location evidence="1 8">Cell membrane</location>
        <topology evidence="1 8">Multi-pass membrane protein</topology>
    </subcellularLocation>
</comment>
<evidence type="ECO:0000256" key="3">
    <source>
        <dbReference type="ARBA" id="ARBA00022448"/>
    </source>
</evidence>
<evidence type="ECO:0000256" key="8">
    <source>
        <dbReference type="RuleBase" id="RU363041"/>
    </source>
</evidence>
<dbReference type="RefSeq" id="WP_344148649.1">
    <property type="nucleotide sequence ID" value="NZ_BAAAQI010000028.1"/>
</dbReference>
<keyword evidence="7 8" id="KW-0472">Membrane</keyword>
<dbReference type="EMBL" id="JBHSIY010000024">
    <property type="protein sequence ID" value="MFC4869024.1"/>
    <property type="molecule type" value="Genomic_DNA"/>
</dbReference>
<evidence type="ECO:0000256" key="4">
    <source>
        <dbReference type="ARBA" id="ARBA00022475"/>
    </source>
</evidence>
<feature type="transmembrane region" description="Helical" evidence="8">
    <location>
        <begin position="47"/>
        <end position="64"/>
    </location>
</feature>
<organism evidence="9 10">
    <name type="scientific">Streptomonospora arabica</name>
    <dbReference type="NCBI Taxonomy" id="412417"/>
    <lineage>
        <taxon>Bacteria</taxon>
        <taxon>Bacillati</taxon>
        <taxon>Actinomycetota</taxon>
        <taxon>Actinomycetes</taxon>
        <taxon>Streptosporangiales</taxon>
        <taxon>Nocardiopsidaceae</taxon>
        <taxon>Streptomonospora</taxon>
    </lineage>
</organism>
<accession>A0ABV9SRR8</accession>
<keyword evidence="4 8" id="KW-1003">Cell membrane</keyword>
<evidence type="ECO:0000256" key="5">
    <source>
        <dbReference type="ARBA" id="ARBA00022692"/>
    </source>
</evidence>
<evidence type="ECO:0000256" key="2">
    <source>
        <dbReference type="ARBA" id="ARBA00009142"/>
    </source>
</evidence>
<evidence type="ECO:0000313" key="9">
    <source>
        <dbReference type="EMBL" id="MFC4869024.1"/>
    </source>
</evidence>
<feature type="transmembrane region" description="Helical" evidence="8">
    <location>
        <begin position="71"/>
        <end position="91"/>
    </location>
</feature>
<dbReference type="InterPro" id="IPR052017">
    <property type="entry name" value="TSUP"/>
</dbReference>
<evidence type="ECO:0000256" key="7">
    <source>
        <dbReference type="ARBA" id="ARBA00023136"/>
    </source>
</evidence>
<keyword evidence="3" id="KW-0813">Transport</keyword>
<dbReference type="Pfam" id="PF01925">
    <property type="entry name" value="TauE"/>
    <property type="match status" value="1"/>
</dbReference>
<feature type="transmembrane region" description="Helical" evidence="8">
    <location>
        <begin position="97"/>
        <end position="114"/>
    </location>
</feature>
<name>A0ABV9SRR8_9ACTN</name>